<keyword evidence="2" id="KW-0793">Thylakoid</keyword>
<evidence type="ECO:0000313" key="8">
    <source>
        <dbReference type="EMBL" id="GMI20113.1"/>
    </source>
</evidence>
<accession>A0ABQ6M5U9</accession>
<evidence type="ECO:0000256" key="5">
    <source>
        <dbReference type="SAM" id="SignalP"/>
    </source>
</evidence>
<gene>
    <name evidence="8" type="ORF">TeGR_g6687</name>
</gene>
<evidence type="ECO:0000259" key="7">
    <source>
        <dbReference type="Pfam" id="PF21329"/>
    </source>
</evidence>
<dbReference type="EMBL" id="BRYB01001192">
    <property type="protein sequence ID" value="GMI20113.1"/>
    <property type="molecule type" value="Genomic_DNA"/>
</dbReference>
<evidence type="ECO:0000259" key="6">
    <source>
        <dbReference type="Pfam" id="PF00160"/>
    </source>
</evidence>
<feature type="domain" description="PPIase cyclophilin-type" evidence="6">
    <location>
        <begin position="250"/>
        <end position="386"/>
    </location>
</feature>
<evidence type="ECO:0000256" key="3">
    <source>
        <dbReference type="ARBA" id="ARBA00023110"/>
    </source>
</evidence>
<dbReference type="SUPFAM" id="SSF101112">
    <property type="entry name" value="Oxygen-evolving enhancer protein 3"/>
    <property type="match status" value="1"/>
</dbReference>
<comment type="caution">
    <text evidence="8">The sequence shown here is derived from an EMBL/GenBank/DDBJ whole genome shotgun (WGS) entry which is preliminary data.</text>
</comment>
<dbReference type="PANTHER" id="PTHR43246">
    <property type="entry name" value="PEPTIDYL-PROLYL CIS-TRANS ISOMERASE CYP38, CHLOROPLASTIC"/>
    <property type="match status" value="1"/>
</dbReference>
<dbReference type="InterPro" id="IPR044665">
    <property type="entry name" value="E_coli_cyclophilin_A-like"/>
</dbReference>
<dbReference type="InterPro" id="IPR023222">
    <property type="entry name" value="PsbQ-like_dom_sf"/>
</dbReference>
<evidence type="ECO:0000256" key="4">
    <source>
        <dbReference type="ARBA" id="ARBA00023235"/>
    </source>
</evidence>
<dbReference type="SUPFAM" id="SSF50891">
    <property type="entry name" value="Cyclophilin-like"/>
    <property type="match status" value="1"/>
</dbReference>
<dbReference type="Gene3D" id="1.20.120.290">
    <property type="entry name" value="Oxygen-evolving enhancer protein 3 (PsbQ), four-helix up-down bundle"/>
    <property type="match status" value="1"/>
</dbReference>
<feature type="signal peptide" evidence="5">
    <location>
        <begin position="1"/>
        <end position="16"/>
    </location>
</feature>
<dbReference type="Pfam" id="PF00160">
    <property type="entry name" value="Pro_isomerase"/>
    <property type="match status" value="1"/>
</dbReference>
<feature type="domain" description="Peptidyl-prolyl cis-trans isomerase CYP38-like PsbQ-like" evidence="7">
    <location>
        <begin position="73"/>
        <end position="180"/>
    </location>
</feature>
<keyword evidence="4" id="KW-0413">Isomerase</keyword>
<feature type="chain" id="PRO_5046652385" description="peptidylprolyl isomerase" evidence="5">
    <location>
        <begin position="17"/>
        <end position="392"/>
    </location>
</feature>
<sequence length="392" mass="41627">MRLPLLLLLLPPLSSPLSLPPLPKLPSPPAFVSPPAFIAASLLSLSLLAPPSLAAGTVAPLADVGLGEFLVKDSKQLLRLSLPYTPGDPGRAAQESLEYVKLRLDQVGFAGKKSVWSSALKDLSAAKASLSSSRPALLEAVPGARRGAAERELALLDEALAQLGDALRDQDISATTAAQAGAAERLYEVRLAAQPRARLPYELPGEVAMLPTLRGRATVSATVTRGDARAKPFEMGESERGQTYSATLPLSIVVDGLRAPVTAGNFVDLVARGAYAGAEVGGTSDLFVNVKAKKPSARRIPLELFYKKDGGPTYHYNSDEDKRATEAFMDPFQAPGAMGMVHEPEDSDSASDEFFFLKWKQNADKLDQIRKGDVISAVKVVDGMENFVPGGK</sequence>
<name>A0ABQ6M5U9_9STRA</name>
<dbReference type="Gene3D" id="2.40.100.10">
    <property type="entry name" value="Cyclophilin-like"/>
    <property type="match status" value="1"/>
</dbReference>
<evidence type="ECO:0000313" key="9">
    <source>
        <dbReference type="Proteomes" id="UP001165060"/>
    </source>
</evidence>
<keyword evidence="3" id="KW-0697">Rotamase</keyword>
<reference evidence="8 9" key="1">
    <citation type="journal article" date="2023" name="Commun. Biol.">
        <title>Genome analysis of Parmales, the sister group of diatoms, reveals the evolutionary specialization of diatoms from phago-mixotrophs to photoautotrophs.</title>
        <authorList>
            <person name="Ban H."/>
            <person name="Sato S."/>
            <person name="Yoshikawa S."/>
            <person name="Yamada K."/>
            <person name="Nakamura Y."/>
            <person name="Ichinomiya M."/>
            <person name="Sato N."/>
            <person name="Blanc-Mathieu R."/>
            <person name="Endo H."/>
            <person name="Kuwata A."/>
            <person name="Ogata H."/>
        </authorList>
    </citation>
    <scope>NUCLEOTIDE SEQUENCE [LARGE SCALE GENOMIC DNA]</scope>
</reference>
<dbReference type="EC" id="5.2.1.8" evidence="1"/>
<keyword evidence="9" id="KW-1185">Reference proteome</keyword>
<proteinExistence type="predicted"/>
<dbReference type="Pfam" id="PF21329">
    <property type="entry name" value="CYP38_PsbQ-like"/>
    <property type="match status" value="1"/>
</dbReference>
<protein>
    <recommendedName>
        <fullName evidence="1">peptidylprolyl isomerase</fullName>
        <ecNumber evidence="1">5.2.1.8</ecNumber>
    </recommendedName>
</protein>
<keyword evidence="5" id="KW-0732">Signal</keyword>
<evidence type="ECO:0000256" key="1">
    <source>
        <dbReference type="ARBA" id="ARBA00013194"/>
    </source>
</evidence>
<organism evidence="8 9">
    <name type="scientific">Tetraparma gracilis</name>
    <dbReference type="NCBI Taxonomy" id="2962635"/>
    <lineage>
        <taxon>Eukaryota</taxon>
        <taxon>Sar</taxon>
        <taxon>Stramenopiles</taxon>
        <taxon>Ochrophyta</taxon>
        <taxon>Bolidophyceae</taxon>
        <taxon>Parmales</taxon>
        <taxon>Triparmaceae</taxon>
        <taxon>Tetraparma</taxon>
    </lineage>
</organism>
<dbReference type="InterPro" id="IPR002130">
    <property type="entry name" value="Cyclophilin-type_PPIase_dom"/>
</dbReference>
<dbReference type="Proteomes" id="UP001165060">
    <property type="component" value="Unassembled WGS sequence"/>
</dbReference>
<evidence type="ECO:0000256" key="2">
    <source>
        <dbReference type="ARBA" id="ARBA00023078"/>
    </source>
</evidence>
<dbReference type="InterPro" id="IPR029000">
    <property type="entry name" value="Cyclophilin-like_dom_sf"/>
</dbReference>
<dbReference type="InterPro" id="IPR048563">
    <property type="entry name" value="CYP38_PsbQ-like"/>
</dbReference>